<evidence type="ECO:0000313" key="2">
    <source>
        <dbReference type="Proteomes" id="UP001243375"/>
    </source>
</evidence>
<evidence type="ECO:0000313" key="1">
    <source>
        <dbReference type="EMBL" id="KAJ9113044.1"/>
    </source>
</evidence>
<protein>
    <submittedName>
        <fullName evidence="1">Uncharacterized protein</fullName>
    </submittedName>
</protein>
<gene>
    <name evidence="1" type="ORF">QFC22_006140</name>
</gene>
<accession>A0ACC2WPB7</accession>
<dbReference type="EMBL" id="JASBWU010000023">
    <property type="protein sequence ID" value="KAJ9113044.1"/>
    <property type="molecule type" value="Genomic_DNA"/>
</dbReference>
<proteinExistence type="predicted"/>
<organism evidence="1 2">
    <name type="scientific">Naganishia vaughanmartiniae</name>
    <dbReference type="NCBI Taxonomy" id="1424756"/>
    <lineage>
        <taxon>Eukaryota</taxon>
        <taxon>Fungi</taxon>
        <taxon>Dikarya</taxon>
        <taxon>Basidiomycota</taxon>
        <taxon>Agaricomycotina</taxon>
        <taxon>Tremellomycetes</taxon>
        <taxon>Filobasidiales</taxon>
        <taxon>Filobasidiaceae</taxon>
        <taxon>Naganishia</taxon>
    </lineage>
</organism>
<name>A0ACC2WPB7_9TREE</name>
<keyword evidence="2" id="KW-1185">Reference proteome</keyword>
<dbReference type="Proteomes" id="UP001243375">
    <property type="component" value="Unassembled WGS sequence"/>
</dbReference>
<reference evidence="1" key="1">
    <citation type="submission" date="2023-04" db="EMBL/GenBank/DDBJ databases">
        <title>Draft Genome sequencing of Naganishia species isolated from polar environments using Oxford Nanopore Technology.</title>
        <authorList>
            <person name="Leo P."/>
            <person name="Venkateswaran K."/>
        </authorList>
    </citation>
    <scope>NUCLEOTIDE SEQUENCE</scope>
    <source>
        <strain evidence="1">MNA-CCFEE 5425</strain>
    </source>
</reference>
<sequence length="480" mass="53838">MSSFHRFTYRLTFNYLDQADRRPSYRKGEIVESCSRSIYTSTQDMTEVKSSAREEVVASEHVRKTAILSAETTSLLKKLNGASQDDGDKYNTGVTENTGLNHALKETPWMLPLELLVVIAQFLAGSDQYATLASLNSTCKLVRAETLPVLYETFIMPPECAPNNEASTRLMKELLKKHGKLIKYLIKDEDFQTPSEVSNIHVEMSRGERLLRTRLSYPIYVPSVSARISNVVCATTLEHLIRLSAANTVTDEAASTPLGYPVVEECHVSGSGRILGGRHAFSVFRWSFYYEARFNFDLEDGNSKEGLQETMRYLFQAFPIANHDFEDGASPRAWISFSNVATLEAFIDSFGTLLQRGDVFPKLEFGTNEITIAEIKASMPALAATYAANWSHITPSTFLLAINLHIDDSEEYNLSNDVEDDGDSNSSRQYDDLELIFSVEDAMNLGNGQGVTFRLLDYTTSKFVLYEETYASLRMPATEE</sequence>
<comment type="caution">
    <text evidence="1">The sequence shown here is derived from an EMBL/GenBank/DDBJ whole genome shotgun (WGS) entry which is preliminary data.</text>
</comment>